<dbReference type="KEGG" id="asz:ASN_2783"/>
<accession>A0A0U5EYM4</accession>
<evidence type="ECO:0000313" key="3">
    <source>
        <dbReference type="Proteomes" id="UP000056109"/>
    </source>
</evidence>
<evidence type="ECO:0000313" key="2">
    <source>
        <dbReference type="EMBL" id="CEF42048.1"/>
    </source>
</evidence>
<dbReference type="AlphaFoldDB" id="A0A0U5EYM4"/>
<keyword evidence="3" id="KW-1185">Reference proteome</keyword>
<gene>
    <name evidence="2" type="ORF">ASN_2783</name>
</gene>
<dbReference type="EMBL" id="LN606600">
    <property type="protein sequence ID" value="CEF42048.1"/>
    <property type="molecule type" value="Genomic_DNA"/>
</dbReference>
<sequence>MSSAGTYHTYETNPDGTPVLDANGNKIVETTWTITDETGLFGAKTGNSTVTIKDSSGATIQTLTGVPDGALLQYNIQTGTNASNGSLVSVLGGQWVSTPGSSGTINFLIGLASVPTFTIGGTTDINFAINAATVSTVNIYGGIASFSGGIVAGALAGSNINIGYGGKYDGSTQLVSLLQGTTVNFTTGGGTLVLNGDHKLLNLSGTSITGYDPQYDTIEIDNTVAPVSGYVISGSGTSRTITLQGSDGNDIASYSVTIADGANVPTGTYNNSVNSQDLATNPLKITYANGNTYIGACFLSDSMIRTPEGDVAVQDIQVGDSVVAYVDGQQVVRKVVWAGKTRVAVKAGLPDDEAGYPVRILKDALAEGVPYKDMLVTPEHCLFFNGLFTPVRMLVNGASIFYDHSITSYDYYHIETEQHSVIVADGVMTESYLDTGNRGSFRQEGTVVSLNAGSHKTVRTWAEDAAAPLVVAQAVVEPIFRKIEARAKHAGIEAVTPARVVTNDADVHLVTENGAIIRKAREQNGKVFFMLPPGIDRVWLVSRTSRPADTIGPFVDDRRQLGVLVSNMSLQEGVGAARNLENIMQDANLQGWHGVDADHSMRWTAGHAEIPLVERTPGALAMLSVQIIAAGPYVLEGEQTEQKVASL</sequence>
<dbReference type="InterPro" id="IPR036844">
    <property type="entry name" value="Hint_dom_sf"/>
</dbReference>
<protein>
    <recommendedName>
        <fullName evidence="1">Hedgehog/Intein (Hint) domain-containing protein</fullName>
    </recommendedName>
</protein>
<dbReference type="PATRIC" id="fig|446692.3.peg.2921"/>
<name>A0A0U5EYM4_9PROT</name>
<organism evidence="2 3">
    <name type="scientific">Acetobacter senegalensis</name>
    <dbReference type="NCBI Taxonomy" id="446692"/>
    <lineage>
        <taxon>Bacteria</taxon>
        <taxon>Pseudomonadati</taxon>
        <taxon>Pseudomonadota</taxon>
        <taxon>Alphaproteobacteria</taxon>
        <taxon>Acetobacterales</taxon>
        <taxon>Acetobacteraceae</taxon>
        <taxon>Acetobacter</taxon>
    </lineage>
</organism>
<dbReference type="GeneID" id="34783756"/>
<dbReference type="SUPFAM" id="SSF51294">
    <property type="entry name" value="Hedgehog/intein (Hint) domain"/>
    <property type="match status" value="1"/>
</dbReference>
<reference evidence="3" key="1">
    <citation type="submission" date="2014-09" db="EMBL/GenBank/DDBJ databases">
        <authorList>
            <person name="Illeghems K.G."/>
        </authorList>
    </citation>
    <scope>NUCLEOTIDE SEQUENCE [LARGE SCALE GENOMIC DNA]</scope>
    <source>
        <strain evidence="3">108B</strain>
    </source>
</reference>
<evidence type="ECO:0000259" key="1">
    <source>
        <dbReference type="Pfam" id="PF13403"/>
    </source>
</evidence>
<dbReference type="RefSeq" id="WP_058988400.1">
    <property type="nucleotide sequence ID" value="NZ_LN606600.1"/>
</dbReference>
<dbReference type="Gene3D" id="2.170.16.10">
    <property type="entry name" value="Hedgehog/Intein (Hint) domain"/>
    <property type="match status" value="1"/>
</dbReference>
<dbReference type="InterPro" id="IPR028992">
    <property type="entry name" value="Hedgehog/Intein_dom"/>
</dbReference>
<dbReference type="Pfam" id="PF13403">
    <property type="entry name" value="Hint_2"/>
    <property type="match status" value="1"/>
</dbReference>
<feature type="domain" description="Hedgehog/Intein (Hint)" evidence="1">
    <location>
        <begin position="297"/>
        <end position="435"/>
    </location>
</feature>
<proteinExistence type="predicted"/>
<dbReference type="Proteomes" id="UP000056109">
    <property type="component" value="Chromosome I"/>
</dbReference>